<organism evidence="1 2">
    <name type="scientific">Pseudoalteromonas ulvae</name>
    <dbReference type="NCBI Taxonomy" id="107327"/>
    <lineage>
        <taxon>Bacteria</taxon>
        <taxon>Pseudomonadati</taxon>
        <taxon>Pseudomonadota</taxon>
        <taxon>Gammaproteobacteria</taxon>
        <taxon>Alteromonadales</taxon>
        <taxon>Pseudoalteromonadaceae</taxon>
        <taxon>Pseudoalteromonas</taxon>
    </lineage>
</organism>
<dbReference type="OrthoDB" id="6401993at2"/>
<accession>A0A244CLS1</accession>
<protein>
    <submittedName>
        <fullName evidence="1">Uncharacterized protein</fullName>
    </submittedName>
</protein>
<dbReference type="EMBL" id="MWPV01000006">
    <property type="protein sequence ID" value="OUL56573.1"/>
    <property type="molecule type" value="Genomic_DNA"/>
</dbReference>
<gene>
    <name evidence="1" type="ORF">B1199_18105</name>
</gene>
<reference evidence="1 2" key="1">
    <citation type="submission" date="2017-02" db="EMBL/GenBank/DDBJ databases">
        <title>Pseudoalteromonas ulvae TC14 Genome.</title>
        <authorList>
            <person name="Molmeret M."/>
        </authorList>
    </citation>
    <scope>NUCLEOTIDE SEQUENCE [LARGE SCALE GENOMIC DNA]</scope>
    <source>
        <strain evidence="1">TC14</strain>
    </source>
</reference>
<keyword evidence="2" id="KW-1185">Reference proteome</keyword>
<dbReference type="Proteomes" id="UP000194841">
    <property type="component" value="Unassembled WGS sequence"/>
</dbReference>
<evidence type="ECO:0000313" key="1">
    <source>
        <dbReference type="EMBL" id="OUL56573.1"/>
    </source>
</evidence>
<name>A0A244CLS1_PSEDV</name>
<dbReference type="AlphaFoldDB" id="A0A244CLS1"/>
<sequence length="78" mass="8786">MPTNIIDFHNTESSACHKKHVDISTEIVAPSPDRPNTIGKKIIFRCEDHLDCDVNEIEKLVLVKKRFAASLLIPSFTP</sequence>
<proteinExistence type="predicted"/>
<comment type="caution">
    <text evidence="1">The sequence shown here is derived from an EMBL/GenBank/DDBJ whole genome shotgun (WGS) entry which is preliminary data.</text>
</comment>
<evidence type="ECO:0000313" key="2">
    <source>
        <dbReference type="Proteomes" id="UP000194841"/>
    </source>
</evidence>